<dbReference type="RefSeq" id="WP_113033935.1">
    <property type="nucleotide sequence ID" value="NZ_QMFB01000017.1"/>
</dbReference>
<dbReference type="EMBL" id="QMFB01000017">
    <property type="protein sequence ID" value="RAV17849.1"/>
    <property type="molecule type" value="Genomic_DNA"/>
</dbReference>
<evidence type="ECO:0008006" key="4">
    <source>
        <dbReference type="Google" id="ProtNLM"/>
    </source>
</evidence>
<dbReference type="AlphaFoldDB" id="A0A329MCR9"/>
<sequence>MLTRRRFADTITGLPILAVGCEGSDTAHHYMTAMTWLSDSRHLIVHSNIERATRTGSVVRFDTETGESQVLEEGGEWGRGVVSCDDMLYLFDRNELYVIDAWSGERRTVCRLPEHCSFDGPLSITNDGRTLGVYWSERNEGRESQGSWSERNEEQESPGSWLSEAAESRVVEWVIGTVDTVSGEVREAARPKFDEPYPVANHAMVNPVDPELVFYCHEGATEHVADRLWVADIRTGESSSVFPQKRDESGRLLEYVGHEIWAIDGSGLYFVKYAHSPDKPTGVYFTDKRGERHAFLNGDYRYWHVGVSPDGRYAAADTQEPGRSRIVLIDTATKQSKLLCELPCRGVHPGHPHPSFSPDSRKVTFTFSDEQDTLWVGMMDIGDWKELGGKGG</sequence>
<comment type="caution">
    <text evidence="2">The sequence shown here is derived from an EMBL/GenBank/DDBJ whole genome shotgun (WGS) entry which is preliminary data.</text>
</comment>
<feature type="region of interest" description="Disordered" evidence="1">
    <location>
        <begin position="142"/>
        <end position="162"/>
    </location>
</feature>
<dbReference type="SUPFAM" id="SSF82171">
    <property type="entry name" value="DPP6 N-terminal domain-like"/>
    <property type="match status" value="1"/>
</dbReference>
<protein>
    <recommendedName>
        <fullName evidence="4">Oligogalacturonate lyase domain-containing protein</fullName>
    </recommendedName>
</protein>
<dbReference type="Gene3D" id="2.130.10.10">
    <property type="entry name" value="YVTN repeat-like/Quinoprotein amine dehydrogenase"/>
    <property type="match status" value="1"/>
</dbReference>
<dbReference type="Proteomes" id="UP000250369">
    <property type="component" value="Unassembled WGS sequence"/>
</dbReference>
<name>A0A329MCR9_9BACL</name>
<organism evidence="2 3">
    <name type="scientific">Paenibacillus contaminans</name>
    <dbReference type="NCBI Taxonomy" id="450362"/>
    <lineage>
        <taxon>Bacteria</taxon>
        <taxon>Bacillati</taxon>
        <taxon>Bacillota</taxon>
        <taxon>Bacilli</taxon>
        <taxon>Bacillales</taxon>
        <taxon>Paenibacillaceae</taxon>
        <taxon>Paenibacillus</taxon>
    </lineage>
</organism>
<keyword evidence="3" id="KW-1185">Reference proteome</keyword>
<evidence type="ECO:0000313" key="2">
    <source>
        <dbReference type="EMBL" id="RAV17849.1"/>
    </source>
</evidence>
<gene>
    <name evidence="2" type="ORF">DQG23_25910</name>
</gene>
<reference evidence="2 3" key="1">
    <citation type="journal article" date="2009" name="Int. J. Syst. Evol. Microbiol.">
        <title>Paenibacillus contaminans sp. nov., isolated from a contaminated laboratory plate.</title>
        <authorList>
            <person name="Chou J.H."/>
            <person name="Lee J.H."/>
            <person name="Lin M.C."/>
            <person name="Chang P.S."/>
            <person name="Arun A.B."/>
            <person name="Young C.C."/>
            <person name="Chen W.M."/>
        </authorList>
    </citation>
    <scope>NUCLEOTIDE SEQUENCE [LARGE SCALE GENOMIC DNA]</scope>
    <source>
        <strain evidence="2 3">CKOBP-6</strain>
    </source>
</reference>
<proteinExistence type="predicted"/>
<dbReference type="InterPro" id="IPR015943">
    <property type="entry name" value="WD40/YVTN_repeat-like_dom_sf"/>
</dbReference>
<accession>A0A329MCR9</accession>
<evidence type="ECO:0000256" key="1">
    <source>
        <dbReference type="SAM" id="MobiDB-lite"/>
    </source>
</evidence>
<evidence type="ECO:0000313" key="3">
    <source>
        <dbReference type="Proteomes" id="UP000250369"/>
    </source>
</evidence>
<dbReference type="PROSITE" id="PS51257">
    <property type="entry name" value="PROKAR_LIPOPROTEIN"/>
    <property type="match status" value="1"/>
</dbReference>
<dbReference type="OrthoDB" id="8432779at2"/>